<dbReference type="InterPro" id="IPR058624">
    <property type="entry name" value="MdtA-like_HH"/>
</dbReference>
<comment type="similarity">
    <text evidence="2">Belongs to the membrane fusion protein (MFP) (TC 8.A.1) family.</text>
</comment>
<evidence type="ECO:0000256" key="6">
    <source>
        <dbReference type="ARBA" id="ARBA00023136"/>
    </source>
</evidence>
<dbReference type="InterPro" id="IPR058626">
    <property type="entry name" value="MdtA-like_b-barrel"/>
</dbReference>
<dbReference type="InterPro" id="IPR006143">
    <property type="entry name" value="RND_pump_MFP"/>
</dbReference>
<reference evidence="13 15" key="1">
    <citation type="submission" date="2023-07" db="EMBL/GenBank/DDBJ databases">
        <title>Sorghum-associated microbial communities from plants grown in Nebraska, USA.</title>
        <authorList>
            <person name="Schachtman D."/>
        </authorList>
    </citation>
    <scope>NUCLEOTIDE SEQUENCE</scope>
    <source>
        <strain evidence="14 15">BE105</strain>
        <strain evidence="13">BE69</strain>
    </source>
</reference>
<dbReference type="NCBIfam" id="TIGR01730">
    <property type="entry name" value="RND_mfp"/>
    <property type="match status" value="1"/>
</dbReference>
<dbReference type="GO" id="GO:0015562">
    <property type="term" value="F:efflux transmembrane transporter activity"/>
    <property type="evidence" value="ECO:0007669"/>
    <property type="project" value="TreeGrafter"/>
</dbReference>
<sequence>MPLNRSFARPQRPAQLQSGKLRWTSALLMAAIALAAVGGGAWWWKQRQDAAAGATAGGAATGPNAARRPGGGPGRFGGGNVQPVSVGTVQRGDVRVVVSAIGTMSARATAVVRAKVSGELTSVRFKEGDEVRAGQVLAEIDARSYQAALSQAQGTLQRDQALLKNAQLDLKRYQDLLARDSIASQQVDTQAALVRQLEGTVASDQAQVDAARLQLSYTQVTAPFAGRLGLRQADKGNVVGPSDPNGIVTINQVRPIDAAFSVPEAHLPQMRRRMAAGEELPVELWDRDSRRQLAKGRVVALDNAIDSTTGTIKVKAAFANEDGALYPNQFVNVRLQVNLLQGVLTVPATAVQNNYVYLVQEDSTVTQRRIRVGVTDGDRVSVEGELREGEQVVTDGIDRLREGAKVAVIDAGAVTRADQAAQDQTAQRRAFIASLPPDVREKLQKMSPEERRAFLRERRAQMGAGGGGAPASAASAAASSASGVGTPAAAPASAPQGSAAPPQQRSEAPARAAAPQASPGAAPPAASAASLAPADRAAEPPRGIPPQVKALLDQMPADERARVMAMPQEERRAYIRERLQQQPPSPGGAASLAR</sequence>
<dbReference type="Proteomes" id="UP001253458">
    <property type="component" value="Unassembled WGS sequence"/>
</dbReference>
<evidence type="ECO:0000256" key="8">
    <source>
        <dbReference type="SAM" id="Phobius"/>
    </source>
</evidence>
<evidence type="ECO:0000256" key="3">
    <source>
        <dbReference type="ARBA" id="ARBA00022448"/>
    </source>
</evidence>
<feature type="compositionally biased region" description="Gly residues" evidence="7">
    <location>
        <begin position="69"/>
        <end position="80"/>
    </location>
</feature>
<dbReference type="AlphaFoldDB" id="A0AAJ2C1X2"/>
<dbReference type="Pfam" id="PF25944">
    <property type="entry name" value="Beta-barrel_RND"/>
    <property type="match status" value="1"/>
</dbReference>
<dbReference type="SUPFAM" id="SSF111369">
    <property type="entry name" value="HlyD-like secretion proteins"/>
    <property type="match status" value="1"/>
</dbReference>
<evidence type="ECO:0000259" key="10">
    <source>
        <dbReference type="Pfam" id="PF25917"/>
    </source>
</evidence>
<dbReference type="RefSeq" id="WP_209818959.1">
    <property type="nucleotide sequence ID" value="NZ_JAVDTL010000006.1"/>
</dbReference>
<evidence type="ECO:0000256" key="2">
    <source>
        <dbReference type="ARBA" id="ARBA00009477"/>
    </source>
</evidence>
<evidence type="ECO:0000256" key="1">
    <source>
        <dbReference type="ARBA" id="ARBA00004236"/>
    </source>
</evidence>
<dbReference type="Proteomes" id="UP001249076">
    <property type="component" value="Unassembled WGS sequence"/>
</dbReference>
<dbReference type="GO" id="GO:1990281">
    <property type="term" value="C:efflux pump complex"/>
    <property type="evidence" value="ECO:0007669"/>
    <property type="project" value="TreeGrafter"/>
</dbReference>
<gene>
    <name evidence="13" type="ORF">J2W88_003826</name>
    <name evidence="14" type="ORF">J2W93_002075</name>
</gene>
<dbReference type="Gene3D" id="2.40.420.20">
    <property type="match status" value="1"/>
</dbReference>
<dbReference type="Pfam" id="PF25917">
    <property type="entry name" value="BSH_RND"/>
    <property type="match status" value="1"/>
</dbReference>
<feature type="region of interest" description="Disordered" evidence="7">
    <location>
        <begin position="54"/>
        <end position="82"/>
    </location>
</feature>
<keyword evidence="15" id="KW-1185">Reference proteome</keyword>
<evidence type="ECO:0000256" key="5">
    <source>
        <dbReference type="ARBA" id="ARBA00022519"/>
    </source>
</evidence>
<keyword evidence="8" id="KW-0812">Transmembrane</keyword>
<dbReference type="Gene3D" id="2.40.50.100">
    <property type="match status" value="1"/>
</dbReference>
<protein>
    <submittedName>
        <fullName evidence="13">Multidrug efflux system membrane fusion protein</fullName>
    </submittedName>
</protein>
<dbReference type="InterPro" id="IPR058627">
    <property type="entry name" value="MdtA-like_C"/>
</dbReference>
<feature type="domain" description="Multidrug resistance protein MdtA-like barrel-sandwich hybrid" evidence="10">
    <location>
        <begin position="109"/>
        <end position="250"/>
    </location>
</feature>
<evidence type="ECO:0000313" key="14">
    <source>
        <dbReference type="EMBL" id="MDR6837237.1"/>
    </source>
</evidence>
<keyword evidence="5" id="KW-0997">Cell inner membrane</keyword>
<dbReference type="Gene3D" id="2.40.30.170">
    <property type="match status" value="1"/>
</dbReference>
<comment type="caution">
    <text evidence="13">The sequence shown here is derived from an EMBL/GenBank/DDBJ whole genome shotgun (WGS) entry which is preliminary data.</text>
</comment>
<keyword evidence="6 8" id="KW-0472">Membrane</keyword>
<keyword evidence="3" id="KW-0813">Transport</keyword>
<organism evidence="13 16">
    <name type="scientific">Acidovorax delafieldii</name>
    <name type="common">Pseudomonas delafieldii</name>
    <dbReference type="NCBI Taxonomy" id="47920"/>
    <lineage>
        <taxon>Bacteria</taxon>
        <taxon>Pseudomonadati</taxon>
        <taxon>Pseudomonadota</taxon>
        <taxon>Betaproteobacteria</taxon>
        <taxon>Burkholderiales</taxon>
        <taxon>Comamonadaceae</taxon>
        <taxon>Acidovorax</taxon>
    </lineage>
</organism>
<dbReference type="Pfam" id="PF25967">
    <property type="entry name" value="RND-MFP_C"/>
    <property type="match status" value="1"/>
</dbReference>
<accession>A0AAJ2C1X2</accession>
<dbReference type="EMBL" id="JAVDTS010000003">
    <property type="protein sequence ID" value="MDR6837237.1"/>
    <property type="molecule type" value="Genomic_DNA"/>
</dbReference>
<evidence type="ECO:0000259" key="11">
    <source>
        <dbReference type="Pfam" id="PF25944"/>
    </source>
</evidence>
<dbReference type="EMBL" id="JAVDTL010000006">
    <property type="protein sequence ID" value="MDR6768522.1"/>
    <property type="molecule type" value="Genomic_DNA"/>
</dbReference>
<feature type="transmembrane region" description="Helical" evidence="8">
    <location>
        <begin position="21"/>
        <end position="44"/>
    </location>
</feature>
<keyword evidence="8" id="KW-1133">Transmembrane helix</keyword>
<evidence type="ECO:0000256" key="4">
    <source>
        <dbReference type="ARBA" id="ARBA00022475"/>
    </source>
</evidence>
<keyword evidence="4" id="KW-1003">Cell membrane</keyword>
<name>A0AAJ2C1X2_ACIDE</name>
<feature type="compositionally biased region" description="Basic and acidic residues" evidence="7">
    <location>
        <begin position="557"/>
        <end position="579"/>
    </location>
</feature>
<feature type="region of interest" description="Disordered" evidence="7">
    <location>
        <begin position="482"/>
        <end position="594"/>
    </location>
</feature>
<dbReference type="InterPro" id="IPR058625">
    <property type="entry name" value="MdtA-like_BSH"/>
</dbReference>
<dbReference type="PANTHER" id="PTHR30469">
    <property type="entry name" value="MULTIDRUG RESISTANCE PROTEIN MDTA"/>
    <property type="match status" value="1"/>
</dbReference>
<dbReference type="Gene3D" id="1.10.287.470">
    <property type="entry name" value="Helix hairpin bin"/>
    <property type="match status" value="1"/>
</dbReference>
<evidence type="ECO:0000313" key="15">
    <source>
        <dbReference type="Proteomes" id="UP001249076"/>
    </source>
</evidence>
<feature type="compositionally biased region" description="Low complexity" evidence="7">
    <location>
        <begin position="482"/>
        <end position="535"/>
    </location>
</feature>
<dbReference type="Pfam" id="PF25876">
    <property type="entry name" value="HH_MFP_RND"/>
    <property type="match status" value="1"/>
</dbReference>
<feature type="domain" description="Multidrug resistance protein MdtA-like beta-barrel" evidence="11">
    <location>
        <begin position="255"/>
        <end position="338"/>
    </location>
</feature>
<evidence type="ECO:0000313" key="16">
    <source>
        <dbReference type="Proteomes" id="UP001253458"/>
    </source>
</evidence>
<feature type="domain" description="Multidrug resistance protein MdtA-like C-terminal permuted SH3" evidence="12">
    <location>
        <begin position="343"/>
        <end position="399"/>
    </location>
</feature>
<evidence type="ECO:0000313" key="13">
    <source>
        <dbReference type="EMBL" id="MDR6768522.1"/>
    </source>
</evidence>
<evidence type="ECO:0000259" key="9">
    <source>
        <dbReference type="Pfam" id="PF25876"/>
    </source>
</evidence>
<feature type="domain" description="Multidrug resistance protein MdtA-like alpha-helical hairpin" evidence="9">
    <location>
        <begin position="149"/>
        <end position="218"/>
    </location>
</feature>
<comment type="subcellular location">
    <subcellularLocation>
        <location evidence="1">Cell membrane</location>
    </subcellularLocation>
</comment>
<evidence type="ECO:0000259" key="12">
    <source>
        <dbReference type="Pfam" id="PF25967"/>
    </source>
</evidence>
<evidence type="ECO:0000256" key="7">
    <source>
        <dbReference type="SAM" id="MobiDB-lite"/>
    </source>
</evidence>
<proteinExistence type="inferred from homology"/>
<dbReference type="PANTHER" id="PTHR30469:SF12">
    <property type="entry name" value="MULTIDRUG RESISTANCE PROTEIN MDTA"/>
    <property type="match status" value="1"/>
</dbReference>